<accession>A0A9X4LQ06</accession>
<dbReference type="Proteomes" id="UP001152766">
    <property type="component" value="Unassembled WGS sequence"/>
</dbReference>
<protein>
    <submittedName>
        <fullName evidence="1">Uncharacterized protein</fullName>
    </submittedName>
</protein>
<reference evidence="1" key="1">
    <citation type="submission" date="2019-02" db="EMBL/GenBank/DDBJ databases">
        <title>Draft genome of the type strain Pelomonas aquatica CCUG 52575T.</title>
        <authorList>
            <person name="Gomila M."/>
            <person name="Lalucat J."/>
        </authorList>
    </citation>
    <scope>NUCLEOTIDE SEQUENCE</scope>
    <source>
        <strain evidence="1">CCUG 52575</strain>
    </source>
</reference>
<comment type="caution">
    <text evidence="1">The sequence shown here is derived from an EMBL/GenBank/DDBJ whole genome shotgun (WGS) entry which is preliminary data.</text>
</comment>
<dbReference type="RefSeq" id="WP_268150262.1">
    <property type="nucleotide sequence ID" value="NZ_JAPPUW010000008.1"/>
</dbReference>
<sequence>MSVFHPAHFYAELTDDRLRLLAEELLNVRYATIGLLDSPYDDNFTRESAVFGRCKNMLTAKALSRRYDWLTLAHAGMDVTINIGRVPVRYFRDDPNAPEKAGFFKRNATDCLFEDEAGAPVMWRFVVERALTGEDEDQVHFVGYNIFHEKVSLWTYRPSTPMLHSIDSDVPPTVNIPPAAVELLEDAEADEQQERKTGSSD</sequence>
<keyword evidence="2" id="KW-1185">Reference proteome</keyword>
<dbReference type="EMBL" id="SGUG01000050">
    <property type="protein sequence ID" value="MDG0865030.1"/>
    <property type="molecule type" value="Genomic_DNA"/>
</dbReference>
<evidence type="ECO:0000313" key="1">
    <source>
        <dbReference type="EMBL" id="MDG0865030.1"/>
    </source>
</evidence>
<gene>
    <name evidence="1" type="ORF">EXJ73_21455</name>
</gene>
<dbReference type="AlphaFoldDB" id="A0A9X4LQ06"/>
<evidence type="ECO:0000313" key="2">
    <source>
        <dbReference type="Proteomes" id="UP001152766"/>
    </source>
</evidence>
<proteinExistence type="predicted"/>
<organism evidence="1 2">
    <name type="scientific">Pelomonas aquatica</name>
    <dbReference type="NCBI Taxonomy" id="431058"/>
    <lineage>
        <taxon>Bacteria</taxon>
        <taxon>Pseudomonadati</taxon>
        <taxon>Pseudomonadota</taxon>
        <taxon>Betaproteobacteria</taxon>
        <taxon>Burkholderiales</taxon>
        <taxon>Sphaerotilaceae</taxon>
        <taxon>Roseateles</taxon>
    </lineage>
</organism>
<name>A0A9X4LQ06_9BURK</name>